<keyword evidence="2" id="KW-0378">Hydrolase</keyword>
<comment type="caution">
    <text evidence="7">The sequence shown here is derived from an EMBL/GenBank/DDBJ whole genome shotgun (WGS) entry which is preliminary data.</text>
</comment>
<evidence type="ECO:0000313" key="8">
    <source>
        <dbReference type="Proteomes" id="UP001596012"/>
    </source>
</evidence>
<dbReference type="InterPro" id="IPR011629">
    <property type="entry name" value="CobW-like_C"/>
</dbReference>
<dbReference type="InterPro" id="IPR027417">
    <property type="entry name" value="P-loop_NTPase"/>
</dbReference>
<protein>
    <submittedName>
        <fullName evidence="7">CobW family GTP-binding protein</fullName>
    </submittedName>
</protein>
<keyword evidence="1" id="KW-0547">Nucleotide-binding</keyword>
<dbReference type="CDD" id="cd03112">
    <property type="entry name" value="CobW-like"/>
    <property type="match status" value="1"/>
</dbReference>
<keyword evidence="8" id="KW-1185">Reference proteome</keyword>
<dbReference type="Gene3D" id="3.40.50.300">
    <property type="entry name" value="P-loop containing nucleotide triphosphate hydrolases"/>
    <property type="match status" value="1"/>
</dbReference>
<evidence type="ECO:0000256" key="1">
    <source>
        <dbReference type="ARBA" id="ARBA00022741"/>
    </source>
</evidence>
<dbReference type="Gene3D" id="3.30.1220.10">
    <property type="entry name" value="CobW-like, C-terminal domain"/>
    <property type="match status" value="1"/>
</dbReference>
<reference evidence="8" key="1">
    <citation type="journal article" date="2019" name="Int. J. Syst. Evol. Microbiol.">
        <title>The Global Catalogue of Microorganisms (GCM) 10K type strain sequencing project: providing services to taxonomists for standard genome sequencing and annotation.</title>
        <authorList>
            <consortium name="The Broad Institute Genomics Platform"/>
            <consortium name="The Broad Institute Genome Sequencing Center for Infectious Disease"/>
            <person name="Wu L."/>
            <person name="Ma J."/>
        </authorList>
    </citation>
    <scope>NUCLEOTIDE SEQUENCE [LARGE SCALE GENOMIC DNA]</scope>
    <source>
        <strain evidence="8">DT43</strain>
    </source>
</reference>
<keyword evidence="3" id="KW-0143">Chaperone</keyword>
<name>A0ABV8YTS2_9ACTN</name>
<evidence type="ECO:0000256" key="2">
    <source>
        <dbReference type="ARBA" id="ARBA00022801"/>
    </source>
</evidence>
<dbReference type="SMART" id="SM00833">
    <property type="entry name" value="CobW_C"/>
    <property type="match status" value="1"/>
</dbReference>
<dbReference type="EMBL" id="JBHSFG010000039">
    <property type="protein sequence ID" value="MFC4467444.1"/>
    <property type="molecule type" value="Genomic_DNA"/>
</dbReference>
<dbReference type="PANTHER" id="PTHR13748:SF62">
    <property type="entry name" value="COBW DOMAIN-CONTAINING PROTEIN"/>
    <property type="match status" value="1"/>
</dbReference>
<gene>
    <name evidence="7" type="ORF">ACFPH6_23430</name>
</gene>
<dbReference type="InterPro" id="IPR051316">
    <property type="entry name" value="Zinc-reg_GTPase_activator"/>
</dbReference>
<dbReference type="SUPFAM" id="SSF90002">
    <property type="entry name" value="Hypothetical protein YjiA, C-terminal domain"/>
    <property type="match status" value="1"/>
</dbReference>
<dbReference type="Pfam" id="PF07683">
    <property type="entry name" value="CobW_C"/>
    <property type="match status" value="1"/>
</dbReference>
<proteinExistence type="inferred from homology"/>
<dbReference type="SUPFAM" id="SSF52540">
    <property type="entry name" value="P-loop containing nucleoside triphosphate hydrolases"/>
    <property type="match status" value="1"/>
</dbReference>
<sequence length="378" mass="40920">MSPASPQQIPVVVLAGFLGSGKTTLLNHLLHSSGGSRIGAVVNDFGAIEIDAMAVAGALGDSTVSLGNGCLCCAVDASELDVYLDRLAQPSAGIDVIVIEASGLAEPQELVRMLLASENPRVVYGGLVEVVDAAEFDDTRQKHPEIDRHLGLADLVVVNKADRAEDPERVRRLVRTLNDRAAVVPATYGRIDPELLFDCKPSTERIGQLSFDDLHEDGLEHGSWHSHGEGHEDGSRHAGHLHSAYESLAFTSEVPLSPRRLMDFLDGRPEGLYRIKGYVDFGAADIRNRYVVHAVGRFLRFYPEAWAPGEERLTQLVLIGSGINAPALGKELEACKEDAPHADEHSMWGVLRYVQDPEVLGLDVQAQTPEPVKPSPEA</sequence>
<dbReference type="InterPro" id="IPR003495">
    <property type="entry name" value="CobW/HypB/UreG_nucleotide-bd"/>
</dbReference>
<evidence type="ECO:0000256" key="3">
    <source>
        <dbReference type="ARBA" id="ARBA00023186"/>
    </source>
</evidence>
<dbReference type="RefSeq" id="WP_386344770.1">
    <property type="nucleotide sequence ID" value="NZ_JBHSFG010000039.1"/>
</dbReference>
<evidence type="ECO:0000313" key="7">
    <source>
        <dbReference type="EMBL" id="MFC4467444.1"/>
    </source>
</evidence>
<evidence type="ECO:0000259" key="6">
    <source>
        <dbReference type="SMART" id="SM00833"/>
    </source>
</evidence>
<dbReference type="Proteomes" id="UP001596012">
    <property type="component" value="Unassembled WGS sequence"/>
</dbReference>
<organism evidence="7 8">
    <name type="scientific">Streptomyces xiangluensis</name>
    <dbReference type="NCBI Taxonomy" id="2665720"/>
    <lineage>
        <taxon>Bacteria</taxon>
        <taxon>Bacillati</taxon>
        <taxon>Actinomycetota</taxon>
        <taxon>Actinomycetes</taxon>
        <taxon>Kitasatosporales</taxon>
        <taxon>Streptomycetaceae</taxon>
        <taxon>Streptomyces</taxon>
    </lineage>
</organism>
<comment type="catalytic activity">
    <reaction evidence="5">
        <text>GTP + H2O = GDP + phosphate + H(+)</text>
        <dbReference type="Rhea" id="RHEA:19669"/>
        <dbReference type="ChEBI" id="CHEBI:15377"/>
        <dbReference type="ChEBI" id="CHEBI:15378"/>
        <dbReference type="ChEBI" id="CHEBI:37565"/>
        <dbReference type="ChEBI" id="CHEBI:43474"/>
        <dbReference type="ChEBI" id="CHEBI:58189"/>
    </reaction>
    <physiologicalReaction direction="left-to-right" evidence="5">
        <dbReference type="Rhea" id="RHEA:19670"/>
    </physiologicalReaction>
</comment>
<dbReference type="Pfam" id="PF02492">
    <property type="entry name" value="cobW"/>
    <property type="match status" value="1"/>
</dbReference>
<dbReference type="InterPro" id="IPR036627">
    <property type="entry name" value="CobW-likC_sf"/>
</dbReference>
<dbReference type="PANTHER" id="PTHR13748">
    <property type="entry name" value="COBW-RELATED"/>
    <property type="match status" value="1"/>
</dbReference>
<feature type="domain" description="CobW C-terminal" evidence="6">
    <location>
        <begin position="245"/>
        <end position="336"/>
    </location>
</feature>
<evidence type="ECO:0000256" key="4">
    <source>
        <dbReference type="ARBA" id="ARBA00034320"/>
    </source>
</evidence>
<comment type="similarity">
    <text evidence="4">Belongs to the SIMIBI class G3E GTPase family. ZNG1 subfamily.</text>
</comment>
<accession>A0ABV8YTS2</accession>
<evidence type="ECO:0000256" key="5">
    <source>
        <dbReference type="ARBA" id="ARBA00049117"/>
    </source>
</evidence>